<reference evidence="1" key="1">
    <citation type="submission" date="2020-05" db="EMBL/GenBank/DDBJ databases">
        <title>Mycena genomes resolve the evolution of fungal bioluminescence.</title>
        <authorList>
            <person name="Tsai I.J."/>
        </authorList>
    </citation>
    <scope>NUCLEOTIDE SEQUENCE</scope>
    <source>
        <strain evidence="1">160909Yilan</strain>
    </source>
</reference>
<protein>
    <submittedName>
        <fullName evidence="1">Uncharacterized protein</fullName>
    </submittedName>
</protein>
<dbReference type="EMBL" id="JACAZH010000001">
    <property type="protein sequence ID" value="KAF7377106.1"/>
    <property type="molecule type" value="Genomic_DNA"/>
</dbReference>
<gene>
    <name evidence="1" type="ORF">MSAN_00129600</name>
</gene>
<evidence type="ECO:0000313" key="2">
    <source>
        <dbReference type="Proteomes" id="UP000623467"/>
    </source>
</evidence>
<keyword evidence="2" id="KW-1185">Reference proteome</keyword>
<organism evidence="1 2">
    <name type="scientific">Mycena sanguinolenta</name>
    <dbReference type="NCBI Taxonomy" id="230812"/>
    <lineage>
        <taxon>Eukaryota</taxon>
        <taxon>Fungi</taxon>
        <taxon>Dikarya</taxon>
        <taxon>Basidiomycota</taxon>
        <taxon>Agaricomycotina</taxon>
        <taxon>Agaricomycetes</taxon>
        <taxon>Agaricomycetidae</taxon>
        <taxon>Agaricales</taxon>
        <taxon>Marasmiineae</taxon>
        <taxon>Mycenaceae</taxon>
        <taxon>Mycena</taxon>
    </lineage>
</organism>
<dbReference type="AlphaFoldDB" id="A0A8H6ZIT8"/>
<comment type="caution">
    <text evidence="1">The sequence shown here is derived from an EMBL/GenBank/DDBJ whole genome shotgun (WGS) entry which is preliminary data.</text>
</comment>
<proteinExistence type="predicted"/>
<dbReference type="Proteomes" id="UP000623467">
    <property type="component" value="Unassembled WGS sequence"/>
</dbReference>
<sequence length="212" mass="24309">MIALPPELEREIFETCAFSRPVSIPKLMLVAQYVKEWVEPLLYRTILTLGYNHSIEDLPRFTEATFSSVLRRKSPVFFQNAVRHFMLMGLFNYSKVEAILTLCTGVEDLCILDIPDSWMPFITFFPLRRLYTSFRAIPPHPPHILTANAPALANGRQHRRHRIDLHHPSDPPETHASVLQRWGLCGLVSQNIGFVSVHMRIGFNPTVPIPLD</sequence>
<dbReference type="OrthoDB" id="2889066at2759"/>
<accession>A0A8H6ZIT8</accession>
<name>A0A8H6ZIT8_9AGAR</name>
<evidence type="ECO:0000313" key="1">
    <source>
        <dbReference type="EMBL" id="KAF7377106.1"/>
    </source>
</evidence>